<evidence type="ECO:0000313" key="2">
    <source>
        <dbReference type="EMBL" id="ANY86756.1"/>
    </source>
</evidence>
<sequence length="340" mass="36557">MNDRYPLCTRTNPWGRHPEGLLDNGELPWPEAVAARAFPSLIEIEGEYDTDDYSAALFLANELALPDNGLSEQERLEALALLLQLFATLKRAGQASVQALEALRERAEAIPKIGPQWFSSTSLPSTLGMVANLIYASTKSKRLIDLLDLPEPLKKDLKAWAATRGQSGSRSARKAFQRRIKLVNVGGNLKFQIPAMQAAAYYNFGPLQVGHHLHVPAYGTQRMLNSRLGLDPKMYGKQGFAKIVGGNAVGAALAFGPQAVADARASGSIGEFFERSAYSQSGNAVAFGVGLVVTIALAAASSPVVLVIITSYLSGTAAQYFFSEFNLDKSLGNILTGKNL</sequence>
<keyword evidence="1" id="KW-0472">Membrane</keyword>
<dbReference type="RefSeq" id="WP_099593191.1">
    <property type="nucleotide sequence ID" value="NZ_CP016634.1"/>
</dbReference>
<feature type="transmembrane region" description="Helical" evidence="1">
    <location>
        <begin position="285"/>
        <end position="313"/>
    </location>
</feature>
<keyword evidence="1" id="KW-0812">Transmembrane</keyword>
<protein>
    <submittedName>
        <fullName evidence="2">Uncharacterized protein</fullName>
    </submittedName>
</protein>
<reference evidence="2" key="1">
    <citation type="submission" date="2016-07" db="EMBL/GenBank/DDBJ databases">
        <title>New class B carbapenemase carried by novel plasmid in Pseudomonas putida enviromental strain in eastern Amazonia.</title>
        <authorList>
            <person name="Souza C.O."/>
            <person name="Lima K.V."/>
            <person name="Brasiliense D.M."/>
            <person name="Perez-Chaparro P.J."/>
            <person name="Mamizuka E.M."/>
            <person name="Lima M.O."/>
            <person name="Lima L.N."/>
            <person name="McCulloch J.A."/>
        </authorList>
    </citation>
    <scope>NUCLEOTIDE SEQUENCE [LARGE SCALE GENOMIC DNA]</scope>
    <source>
        <strain evidence="2">IEC33019</strain>
    </source>
</reference>
<keyword evidence="1" id="KW-1133">Transmembrane helix</keyword>
<gene>
    <name evidence="2" type="ORF">IEC33019_1187</name>
</gene>
<name>A0A1B2F3H5_PSEPU</name>
<evidence type="ECO:0000256" key="1">
    <source>
        <dbReference type="SAM" id="Phobius"/>
    </source>
</evidence>
<organism evidence="2">
    <name type="scientific">Pseudomonas putida</name>
    <name type="common">Arthrobacter siderocapsulatus</name>
    <dbReference type="NCBI Taxonomy" id="303"/>
    <lineage>
        <taxon>Bacteria</taxon>
        <taxon>Pseudomonadati</taxon>
        <taxon>Pseudomonadota</taxon>
        <taxon>Gammaproteobacteria</taxon>
        <taxon>Pseudomonadales</taxon>
        <taxon>Pseudomonadaceae</taxon>
        <taxon>Pseudomonas</taxon>
    </lineage>
</organism>
<proteinExistence type="predicted"/>
<accession>A0A1B2F3H5</accession>
<dbReference type="AlphaFoldDB" id="A0A1B2F3H5"/>
<dbReference type="EMBL" id="CP016634">
    <property type="protein sequence ID" value="ANY86756.1"/>
    <property type="molecule type" value="Genomic_DNA"/>
</dbReference>